<dbReference type="HOGENOM" id="CLU_1086565_0_0_1"/>
<dbReference type="RefSeq" id="XP_004178921.1">
    <property type="nucleotide sequence ID" value="XM_004178873.1"/>
</dbReference>
<reference evidence="1 2" key="1">
    <citation type="journal article" date="2011" name="Proc. Natl. Acad. Sci. U.S.A.">
        <title>Evolutionary erosion of yeast sex chromosomes by mating-type switching accidents.</title>
        <authorList>
            <person name="Gordon J.L."/>
            <person name="Armisen D."/>
            <person name="Proux-Wera E."/>
            <person name="Oheigeartaigh S.S."/>
            <person name="Byrne K.P."/>
            <person name="Wolfe K.H."/>
        </authorList>
    </citation>
    <scope>NUCLEOTIDE SEQUENCE [LARGE SCALE GENOMIC DNA]</scope>
    <source>
        <strain evidence="2">ATCC 34711 / CBS 6284 / DSM 70876 / NBRC 10599 / NRRL Y-10934 / UCD 77-7</strain>
    </source>
</reference>
<dbReference type="InParanoid" id="I2GZ50"/>
<evidence type="ECO:0000313" key="2">
    <source>
        <dbReference type="Proteomes" id="UP000002866"/>
    </source>
</evidence>
<dbReference type="FunCoup" id="I2GZ50">
    <property type="interactions" value="34"/>
</dbReference>
<gene>
    <name evidence="1" type="primary">TBLA0B05750</name>
    <name evidence="1" type="ORF">TBLA_0B05750</name>
</gene>
<dbReference type="AlphaFoldDB" id="I2GZ50"/>
<accession>I2GZ50</accession>
<dbReference type="OMA" id="CNDNINT"/>
<organism evidence="1 2">
    <name type="scientific">Henningerozyma blattae (strain ATCC 34711 / CBS 6284 / DSM 70876 / NBRC 10599 / NRRL Y-10934 / UCD 77-7)</name>
    <name type="common">Yeast</name>
    <name type="synonym">Tetrapisispora blattae</name>
    <dbReference type="NCBI Taxonomy" id="1071380"/>
    <lineage>
        <taxon>Eukaryota</taxon>
        <taxon>Fungi</taxon>
        <taxon>Dikarya</taxon>
        <taxon>Ascomycota</taxon>
        <taxon>Saccharomycotina</taxon>
        <taxon>Saccharomycetes</taxon>
        <taxon>Saccharomycetales</taxon>
        <taxon>Saccharomycetaceae</taxon>
        <taxon>Henningerozyma</taxon>
    </lineage>
</organism>
<dbReference type="OrthoDB" id="4035272at2759"/>
<keyword evidence="2" id="KW-1185">Reference proteome</keyword>
<dbReference type="EMBL" id="HE806317">
    <property type="protein sequence ID" value="CCH59402.1"/>
    <property type="molecule type" value="Genomic_DNA"/>
</dbReference>
<name>I2GZ50_HENB6</name>
<dbReference type="KEGG" id="tbl:TBLA_0B05750"/>
<dbReference type="Proteomes" id="UP000002866">
    <property type="component" value="Chromosome 2"/>
</dbReference>
<evidence type="ECO:0000313" key="1">
    <source>
        <dbReference type="EMBL" id="CCH59402.1"/>
    </source>
</evidence>
<protein>
    <submittedName>
        <fullName evidence="1">Uncharacterized protein</fullName>
    </submittedName>
</protein>
<sequence>MNSSCNDNINTVNLFNSKLRNPLTLNEGIKNTNSQAYLSYNPIESKFLHNTDYLEKNPQLDNHRPKEINAVPIQRQHFEPHSATNESNNADLSSQWIQEFSNIKVKDPLEFDDSYKKLYAQYENSQRSSNTMVLQNKKDCQLYRNINKQNFHHHMVSKLGYSNTNSQLDQQFNNQFKLVESQLANDLKLNSSSRIDKKPELSASDKEFQQIATEITGSLMNYTEEDISFETKKIREFKIYVFNAKYKRWNSCISIN</sequence>
<proteinExistence type="predicted"/>
<dbReference type="GeneID" id="14494590"/>